<dbReference type="InterPro" id="IPR029109">
    <property type="entry name" value="Ntox35"/>
</dbReference>
<feature type="domain" description="Bacterial toxin 35" evidence="2">
    <location>
        <begin position="444"/>
        <end position="521"/>
    </location>
</feature>
<comment type="caution">
    <text evidence="3">The sequence shown here is derived from an EMBL/GenBank/DDBJ whole genome shotgun (WGS) entry which is preliminary data.</text>
</comment>
<feature type="chain" id="PRO_5021863206" description="Bacterial toxin 35 domain-containing protein" evidence="1">
    <location>
        <begin position="27"/>
        <end position="694"/>
    </location>
</feature>
<organism evidence="3 4">
    <name type="scientific">Lysinibacillus sphaericus</name>
    <name type="common">Bacillus sphaericus</name>
    <dbReference type="NCBI Taxonomy" id="1421"/>
    <lineage>
        <taxon>Bacteria</taxon>
        <taxon>Bacillati</taxon>
        <taxon>Bacillota</taxon>
        <taxon>Bacilli</taxon>
        <taxon>Bacillales</taxon>
        <taxon>Bacillaceae</taxon>
        <taxon>Lysinibacillus</taxon>
    </lineage>
</organism>
<feature type="signal peptide" evidence="1">
    <location>
        <begin position="1"/>
        <end position="26"/>
    </location>
</feature>
<dbReference type="Proteomes" id="UP000317944">
    <property type="component" value="Unassembled WGS sequence"/>
</dbReference>
<name>A0A544U7P6_LYSSH</name>
<evidence type="ECO:0000259" key="2">
    <source>
        <dbReference type="Pfam" id="PF15534"/>
    </source>
</evidence>
<evidence type="ECO:0000256" key="1">
    <source>
        <dbReference type="SAM" id="SignalP"/>
    </source>
</evidence>
<dbReference type="EMBL" id="SADV01000038">
    <property type="protein sequence ID" value="TQR27196.1"/>
    <property type="molecule type" value="Genomic_DNA"/>
</dbReference>
<dbReference type="Pfam" id="PF15534">
    <property type="entry name" value="Ntox35"/>
    <property type="match status" value="1"/>
</dbReference>
<gene>
    <name evidence="3" type="ORF">C7Y47_23550</name>
</gene>
<dbReference type="OrthoDB" id="80293at2"/>
<reference evidence="3 4" key="1">
    <citation type="submission" date="2018-03" db="EMBL/GenBank/DDBJ databases">
        <title>Aerobic endospore-forming bacteria genome sequencing and assembly.</title>
        <authorList>
            <person name="Cavalcante D.A."/>
            <person name="Driks A."/>
            <person name="Putonti C."/>
            <person name="De-Souza M.T."/>
        </authorList>
    </citation>
    <scope>NUCLEOTIDE SEQUENCE [LARGE SCALE GENOMIC DNA]</scope>
    <source>
        <strain evidence="3 4">SDF0037</strain>
    </source>
</reference>
<sequence>MKKVALIFMSILIAFNLILPPDVAQANIVSKPLAITAKKVAKDIVKDTAVEMANQIVSEYLVKELLEGVNTDKGYSAVCMDGKKDNIKDCAPDKRAQVKTDLSQTDKKNLEKKVESVLERKTLTSTRWGKFLDFFIPIFLVSGAIEFISSALDGDILSFFDEIAQESLVESGLLKPLVGVNIEPQELVDFSSVVASTKLSYEKTSYYNQRIYITTVNKPGAVYDVTFLPRGLNEITSTIRSGGTFILDVDSQSHQLSSNPVAFTENVYLSSFTPGVGSFYSLPYTGIHQGGIYDDSKVADAAGHVWISNNVISRFVDAQGDVNKLLNLYVAYIKSATSISFSVPTYTPKPEEVKTNYGKQTATDKIKDADGKVKMKGMNSFTFEYGDKEVYPSDQSTTGWKDKVTNEDTQVEEEEIVTEEVSDESGTEQGEDIDDIKDEIAKLDKNKVHHILQDKHDWHKVAKNSKDWDEIARIISKVLKEGKEGPYKSVHSKTLKIGENTIEVTYAKLKNGTIKVSDAWVRKASEQKVKNMMIKNNLNSKNMLLLKGEEIKMNNELKNNILDGVFKLAKDIANKMRLEDLESDLMEIAFETDNIATYFFIINMLNEDESAEIHAIGATILSTAFSHINGSYNLALNHMRKAMQLDPNNITYKEGMLLFYNIPEQLITRTEAIELAGEIIKINPENQHAKDILQ</sequence>
<accession>A0A544U7P6</accession>
<keyword evidence="1" id="KW-0732">Signal</keyword>
<dbReference type="RefSeq" id="WP_142510958.1">
    <property type="nucleotide sequence ID" value="NZ_SADV01000038.1"/>
</dbReference>
<proteinExistence type="predicted"/>
<evidence type="ECO:0000313" key="4">
    <source>
        <dbReference type="Proteomes" id="UP000317944"/>
    </source>
</evidence>
<dbReference type="AlphaFoldDB" id="A0A544U7P6"/>
<protein>
    <recommendedName>
        <fullName evidence="2">Bacterial toxin 35 domain-containing protein</fullName>
    </recommendedName>
</protein>
<evidence type="ECO:0000313" key="3">
    <source>
        <dbReference type="EMBL" id="TQR27196.1"/>
    </source>
</evidence>